<feature type="region of interest" description="Disordered" evidence="1">
    <location>
        <begin position="218"/>
        <end position="274"/>
    </location>
</feature>
<dbReference type="AlphaFoldDB" id="A0A8J8NJY1"/>
<dbReference type="Proteomes" id="UP000785679">
    <property type="component" value="Unassembled WGS sequence"/>
</dbReference>
<dbReference type="EMBL" id="RRYP01013548">
    <property type="protein sequence ID" value="TNV76452.1"/>
    <property type="molecule type" value="Genomic_DNA"/>
</dbReference>
<accession>A0A8J8NJY1</accession>
<comment type="caution">
    <text evidence="2">The sequence shown here is derived from an EMBL/GenBank/DDBJ whole genome shotgun (WGS) entry which is preliminary data.</text>
</comment>
<evidence type="ECO:0000313" key="2">
    <source>
        <dbReference type="EMBL" id="TNV76452.1"/>
    </source>
</evidence>
<protein>
    <submittedName>
        <fullName evidence="2">Uncharacterized protein</fullName>
    </submittedName>
</protein>
<evidence type="ECO:0000313" key="3">
    <source>
        <dbReference type="Proteomes" id="UP000785679"/>
    </source>
</evidence>
<evidence type="ECO:0000256" key="1">
    <source>
        <dbReference type="SAM" id="MobiDB-lite"/>
    </source>
</evidence>
<organism evidence="2 3">
    <name type="scientific">Halteria grandinella</name>
    <dbReference type="NCBI Taxonomy" id="5974"/>
    <lineage>
        <taxon>Eukaryota</taxon>
        <taxon>Sar</taxon>
        <taxon>Alveolata</taxon>
        <taxon>Ciliophora</taxon>
        <taxon>Intramacronucleata</taxon>
        <taxon>Spirotrichea</taxon>
        <taxon>Stichotrichia</taxon>
        <taxon>Sporadotrichida</taxon>
        <taxon>Halteriidae</taxon>
        <taxon>Halteria</taxon>
    </lineage>
</organism>
<gene>
    <name evidence="2" type="ORF">FGO68_gene15931</name>
</gene>
<name>A0A8J8NJY1_HALGN</name>
<reference evidence="2" key="1">
    <citation type="submission" date="2019-06" db="EMBL/GenBank/DDBJ databases">
        <authorList>
            <person name="Zheng W."/>
        </authorList>
    </citation>
    <scope>NUCLEOTIDE SEQUENCE</scope>
    <source>
        <strain evidence="2">QDHG01</strain>
    </source>
</reference>
<sequence>MLRIIINFKMSAPPALFLSTLMPTASSKKLMDIAQEKRTDIPLASVNQICESVLGLLPGQYELFALVPLKAEHLSPQILQRQPEIAIRLVESNFSMRQVDELINLKDNYKTIIQKSNEALLTYVDELKKMKRFLQDISEVPQEGNSEEIPSNQASTRDSMLRKAMKCKQLQEDNKKLRKLIKTQLENSENLRLETQTTIETLREEFDQLVRELAKYKKRDNASNHSGGILGGVNNSQSDISPSRGPAEDTHMQAPAASGPKMGVPKLKLGGAQK</sequence>
<dbReference type="OrthoDB" id="312417at2759"/>
<keyword evidence="3" id="KW-1185">Reference proteome</keyword>
<proteinExistence type="predicted"/>